<evidence type="ECO:0000256" key="15">
    <source>
        <dbReference type="PIRSR" id="PIRSR001589-3"/>
    </source>
</evidence>
<proteinExistence type="predicted"/>
<sequence length="554" mass="63149">MCGIWAIFGYDHQASSELHHALLIAHRGPDFFRIESLPNFKHSYLAFHRLSIMDNLTGQQPMRLYSLPHIHLTYNGEIYNFKELFQKYGFEQTTSMDGEIIIHLYNKFGMEKTLQLLDGVFAVSIFDSENGTFHIGRDTFGVRPLFTLRPDSGELGVSSEAKGLIGLNKSNGKARPIKQLKPGTYATFNICKETGLSKLLEEKSFTDVDVPQAFDIPITLTDDVKENIRNLLTDAVRKRLMAERRIGCLLSGGLDSSLVAALVVKLSREMGIKYPIQTFSIGFPGSPDVMKARKVAEMLQTEHHEVLITPQEALDALPDVNYALESYDITTNRASTPMFLLAKYIRKNTNTVVIFSGEGSDELTQGYIYFHKAPTPEAAHEDSKRLLRELYIFDNLRADRTISAHGLELRVPFLDKAFTSYYLSIDKQLVQPKDGVEKFLLRSAFDGHLKGLLPDEILWRPKEAFSDGISQKTDSWFSHIQRHAATLFTKQQLEEAAEKFPINPPFSFESLYYRTMFESKYPGQCHILPYFWMPRWQEGDVKDPSARVLTNYKQ</sequence>
<dbReference type="Proteomes" id="UP000594262">
    <property type="component" value="Unplaced"/>
</dbReference>
<dbReference type="CDD" id="cd00712">
    <property type="entry name" value="AsnB"/>
    <property type="match status" value="1"/>
</dbReference>
<dbReference type="PIRSF" id="PIRSF001589">
    <property type="entry name" value="Asn_synthetase_glu-h"/>
    <property type="match status" value="1"/>
</dbReference>
<keyword evidence="8 13" id="KW-0061">Asparagine biosynthesis</keyword>
<keyword evidence="9 13" id="KW-0315">Glutamine amidotransferase</keyword>
<evidence type="ECO:0000256" key="12">
    <source>
        <dbReference type="PIRNR" id="PIRNR001589"/>
    </source>
</evidence>
<evidence type="ECO:0000256" key="8">
    <source>
        <dbReference type="ARBA" id="ARBA00022888"/>
    </source>
</evidence>
<evidence type="ECO:0000256" key="2">
    <source>
        <dbReference type="ARBA" id="ARBA00012737"/>
    </source>
</evidence>
<dbReference type="InterPro" id="IPR033738">
    <property type="entry name" value="AsnB_N"/>
</dbReference>
<evidence type="ECO:0000256" key="4">
    <source>
        <dbReference type="ARBA" id="ARBA00022598"/>
    </source>
</evidence>
<keyword evidence="6 12" id="KW-0547">Nucleotide-binding</keyword>
<protein>
    <recommendedName>
        <fullName evidence="3">Asparagine synthetase [glutamine-hydrolyzing]</fullName>
        <ecNumber evidence="2">6.3.5.4</ecNumber>
    </recommendedName>
    <alternativeName>
        <fullName evidence="10">Glutamine-dependent asparagine synthetase</fullName>
    </alternativeName>
</protein>
<dbReference type="Gene3D" id="3.40.50.620">
    <property type="entry name" value="HUPs"/>
    <property type="match status" value="1"/>
</dbReference>
<dbReference type="PANTHER" id="PTHR11772">
    <property type="entry name" value="ASPARAGINE SYNTHETASE"/>
    <property type="match status" value="1"/>
</dbReference>
<evidence type="ECO:0000259" key="16">
    <source>
        <dbReference type="PROSITE" id="PS51278"/>
    </source>
</evidence>
<evidence type="ECO:0000256" key="7">
    <source>
        <dbReference type="ARBA" id="ARBA00022840"/>
    </source>
</evidence>
<dbReference type="InterPro" id="IPR017932">
    <property type="entry name" value="GATase_2_dom"/>
</dbReference>
<feature type="binding site" evidence="14">
    <location>
        <position position="281"/>
    </location>
    <ligand>
        <name>ATP</name>
        <dbReference type="ChEBI" id="CHEBI:30616"/>
    </ligand>
</feature>
<keyword evidence="7 12" id="KW-0067">ATP-binding</keyword>
<dbReference type="PROSITE" id="PS51278">
    <property type="entry name" value="GATASE_TYPE_2"/>
    <property type="match status" value="1"/>
</dbReference>
<dbReference type="PANTHER" id="PTHR11772:SF23">
    <property type="entry name" value="ASPARAGINE SYNTHETASE [GLUTAMINE-HYDROLYZING]"/>
    <property type="match status" value="1"/>
</dbReference>
<dbReference type="InterPro" id="IPR029055">
    <property type="entry name" value="Ntn_hydrolases_N"/>
</dbReference>
<evidence type="ECO:0000256" key="13">
    <source>
        <dbReference type="PIRSR" id="PIRSR001589-1"/>
    </source>
</evidence>
<dbReference type="RefSeq" id="XP_066929343.1">
    <property type="nucleotide sequence ID" value="XM_067073242.1"/>
</dbReference>
<dbReference type="Gene3D" id="3.60.20.10">
    <property type="entry name" value="Glutamine Phosphoribosylpyrophosphate, subunit 1, domain 1"/>
    <property type="match status" value="1"/>
</dbReference>
<organism evidence="17 18">
    <name type="scientific">Clytia hemisphaerica</name>
    <dbReference type="NCBI Taxonomy" id="252671"/>
    <lineage>
        <taxon>Eukaryota</taxon>
        <taxon>Metazoa</taxon>
        <taxon>Cnidaria</taxon>
        <taxon>Hydrozoa</taxon>
        <taxon>Hydroidolina</taxon>
        <taxon>Leptothecata</taxon>
        <taxon>Obeliida</taxon>
        <taxon>Clytiidae</taxon>
        <taxon>Clytia</taxon>
    </lineage>
</organism>
<dbReference type="Pfam" id="PF13537">
    <property type="entry name" value="GATase_7"/>
    <property type="match status" value="1"/>
</dbReference>
<keyword evidence="18" id="KW-1185">Reference proteome</keyword>
<dbReference type="NCBIfam" id="TIGR01536">
    <property type="entry name" value="asn_synth_AEB"/>
    <property type="match status" value="1"/>
</dbReference>
<evidence type="ECO:0000256" key="11">
    <source>
        <dbReference type="ARBA" id="ARBA00048741"/>
    </source>
</evidence>
<dbReference type="EnsemblMetazoa" id="CLYHEMT012047.1">
    <property type="protein sequence ID" value="CLYHEMP012047.1"/>
    <property type="gene ID" value="CLYHEMG012047"/>
</dbReference>
<dbReference type="UniPathway" id="UPA00134">
    <property type="reaction ID" value="UER00195"/>
</dbReference>
<dbReference type="CDD" id="cd01991">
    <property type="entry name" value="Asn_synthase_B_C"/>
    <property type="match status" value="1"/>
</dbReference>
<feature type="binding site" evidence="14">
    <location>
        <position position="249"/>
    </location>
    <ligand>
        <name>ATP</name>
        <dbReference type="ChEBI" id="CHEBI:30616"/>
    </ligand>
</feature>
<dbReference type="Pfam" id="PF00733">
    <property type="entry name" value="Asn_synthase"/>
    <property type="match status" value="2"/>
</dbReference>
<dbReference type="SUPFAM" id="SSF52402">
    <property type="entry name" value="Adenine nucleotide alpha hydrolases-like"/>
    <property type="match status" value="1"/>
</dbReference>
<feature type="binding site" evidence="14">
    <location>
        <position position="97"/>
    </location>
    <ligand>
        <name>L-glutamine</name>
        <dbReference type="ChEBI" id="CHEBI:58359"/>
    </ligand>
</feature>
<keyword evidence="5 13" id="KW-0028">Amino-acid biosynthesis</keyword>
<evidence type="ECO:0000313" key="17">
    <source>
        <dbReference type="EnsemblMetazoa" id="CLYHEMP012047.1"/>
    </source>
</evidence>
<dbReference type="SUPFAM" id="SSF56235">
    <property type="entry name" value="N-terminal nucleophile aminohydrolases (Ntn hydrolases)"/>
    <property type="match status" value="1"/>
</dbReference>
<evidence type="ECO:0000256" key="5">
    <source>
        <dbReference type="ARBA" id="ARBA00022605"/>
    </source>
</evidence>
<dbReference type="InterPro" id="IPR050795">
    <property type="entry name" value="Asn_Synthetase"/>
</dbReference>
<feature type="domain" description="Glutamine amidotransferase type-2" evidence="16">
    <location>
        <begin position="2"/>
        <end position="191"/>
    </location>
</feature>
<dbReference type="AlphaFoldDB" id="A0A7M5VGI8"/>
<evidence type="ECO:0000256" key="10">
    <source>
        <dbReference type="ARBA" id="ARBA00030234"/>
    </source>
</evidence>
<reference evidence="17" key="1">
    <citation type="submission" date="2021-01" db="UniProtKB">
        <authorList>
            <consortium name="EnsemblMetazoa"/>
        </authorList>
    </citation>
    <scope>IDENTIFICATION</scope>
</reference>
<comment type="pathway">
    <text evidence="1">Amino-acid biosynthesis; L-asparagine biosynthesis; L-asparagine from L-aspartate (L-Gln route): step 1/1.</text>
</comment>
<comment type="catalytic activity">
    <reaction evidence="11">
        <text>L-aspartate + L-glutamine + ATP + H2O = L-asparagine + L-glutamate + AMP + diphosphate + H(+)</text>
        <dbReference type="Rhea" id="RHEA:12228"/>
        <dbReference type="ChEBI" id="CHEBI:15377"/>
        <dbReference type="ChEBI" id="CHEBI:15378"/>
        <dbReference type="ChEBI" id="CHEBI:29985"/>
        <dbReference type="ChEBI" id="CHEBI:29991"/>
        <dbReference type="ChEBI" id="CHEBI:30616"/>
        <dbReference type="ChEBI" id="CHEBI:33019"/>
        <dbReference type="ChEBI" id="CHEBI:58048"/>
        <dbReference type="ChEBI" id="CHEBI:58359"/>
        <dbReference type="ChEBI" id="CHEBI:456215"/>
        <dbReference type="EC" id="6.3.5.4"/>
    </reaction>
</comment>
<evidence type="ECO:0000256" key="1">
    <source>
        <dbReference type="ARBA" id="ARBA00005187"/>
    </source>
</evidence>
<name>A0A7M5VGI8_9CNID</name>
<keyword evidence="4" id="KW-0436">Ligase</keyword>
<dbReference type="EC" id="6.3.5.4" evidence="2"/>
<dbReference type="InterPro" id="IPR006426">
    <property type="entry name" value="Asn_synth_AEB"/>
</dbReference>
<evidence type="ECO:0000256" key="6">
    <source>
        <dbReference type="ARBA" id="ARBA00022741"/>
    </source>
</evidence>
<accession>A0A7M5VGI8</accession>
<dbReference type="GO" id="GO:0070981">
    <property type="term" value="P:L-asparagine biosynthetic process"/>
    <property type="evidence" value="ECO:0007669"/>
    <property type="project" value="UniProtKB-UniPathway"/>
</dbReference>
<evidence type="ECO:0000256" key="14">
    <source>
        <dbReference type="PIRSR" id="PIRSR001589-2"/>
    </source>
</evidence>
<dbReference type="GO" id="GO:0004066">
    <property type="term" value="F:asparagine synthase (glutamine-hydrolyzing) activity"/>
    <property type="evidence" value="ECO:0007669"/>
    <property type="project" value="UniProtKB-EC"/>
</dbReference>
<dbReference type="InterPro" id="IPR001962">
    <property type="entry name" value="Asn_synthase"/>
</dbReference>
<dbReference type="GeneID" id="136816907"/>
<dbReference type="InterPro" id="IPR014729">
    <property type="entry name" value="Rossmann-like_a/b/a_fold"/>
</dbReference>
<dbReference type="GO" id="GO:0005524">
    <property type="term" value="F:ATP binding"/>
    <property type="evidence" value="ECO:0007669"/>
    <property type="project" value="UniProtKB-KW"/>
</dbReference>
<dbReference type="OrthoDB" id="409189at2759"/>
<evidence type="ECO:0000313" key="18">
    <source>
        <dbReference type="Proteomes" id="UP000594262"/>
    </source>
</evidence>
<evidence type="ECO:0000256" key="9">
    <source>
        <dbReference type="ARBA" id="ARBA00022962"/>
    </source>
</evidence>
<evidence type="ECO:0000256" key="3">
    <source>
        <dbReference type="ARBA" id="ARBA00021389"/>
    </source>
</evidence>
<dbReference type="GO" id="GO:0005829">
    <property type="term" value="C:cytosol"/>
    <property type="evidence" value="ECO:0007669"/>
    <property type="project" value="TreeGrafter"/>
</dbReference>
<feature type="binding site" evidence="14">
    <location>
        <begin position="356"/>
        <end position="357"/>
    </location>
    <ligand>
        <name>ATP</name>
        <dbReference type="ChEBI" id="CHEBI:30616"/>
    </ligand>
</feature>
<feature type="active site" description="For GATase activity" evidence="13">
    <location>
        <position position="2"/>
    </location>
</feature>
<feature type="site" description="Important for beta-aspartyl-AMP intermediate formation" evidence="15">
    <location>
        <position position="358"/>
    </location>
</feature>